<gene>
    <name evidence="6" type="ORF">RWE15_15595</name>
</gene>
<reference evidence="6 7" key="1">
    <citation type="submission" date="2023-10" db="EMBL/GenBank/DDBJ databases">
        <title>Virgibacillus halophilus 5B73C genome.</title>
        <authorList>
            <person name="Miliotis G."/>
            <person name="Sengupta P."/>
            <person name="Hameed A."/>
            <person name="Chuvochina M."/>
            <person name="Mcdonagh F."/>
            <person name="Simpson A.C."/>
            <person name="Singh N.K."/>
            <person name="Rekha P.D."/>
            <person name="Raman K."/>
            <person name="Hugenholtz P."/>
            <person name="Venkateswaran K."/>
        </authorList>
    </citation>
    <scope>NUCLEOTIDE SEQUENCE [LARGE SCALE GENOMIC DNA]</scope>
    <source>
        <strain evidence="6 7">5B73C</strain>
    </source>
</reference>
<evidence type="ECO:0000256" key="1">
    <source>
        <dbReference type="ARBA" id="ARBA00022741"/>
    </source>
</evidence>
<evidence type="ECO:0000313" key="7">
    <source>
        <dbReference type="Proteomes" id="UP001281447"/>
    </source>
</evidence>
<dbReference type="InterPro" id="IPR014016">
    <property type="entry name" value="UvrD-like_ATP-bd"/>
</dbReference>
<accession>A0ABU5CAA5</accession>
<evidence type="ECO:0000256" key="3">
    <source>
        <dbReference type="ARBA" id="ARBA00022806"/>
    </source>
</evidence>
<dbReference type="EMBL" id="JAWDIP010000003">
    <property type="protein sequence ID" value="MDY0395587.1"/>
    <property type="molecule type" value="Genomic_DNA"/>
</dbReference>
<dbReference type="Proteomes" id="UP001281447">
    <property type="component" value="Unassembled WGS sequence"/>
</dbReference>
<evidence type="ECO:0000256" key="4">
    <source>
        <dbReference type="ARBA" id="ARBA00022840"/>
    </source>
</evidence>
<name>A0ABU5CAA5_9BACI</name>
<keyword evidence="4" id="KW-0067">ATP-binding</keyword>
<dbReference type="SUPFAM" id="SSF52540">
    <property type="entry name" value="P-loop containing nucleoside triphosphate hydrolases"/>
    <property type="match status" value="1"/>
</dbReference>
<proteinExistence type="predicted"/>
<feature type="domain" description="UvrD-like helicase ATP-binding" evidence="5">
    <location>
        <begin position="4"/>
        <end position="57"/>
    </location>
</feature>
<evidence type="ECO:0000259" key="5">
    <source>
        <dbReference type="Pfam" id="PF00580"/>
    </source>
</evidence>
<dbReference type="InterPro" id="IPR027417">
    <property type="entry name" value="P-loop_NTPase"/>
</dbReference>
<evidence type="ECO:0000256" key="2">
    <source>
        <dbReference type="ARBA" id="ARBA00022801"/>
    </source>
</evidence>
<evidence type="ECO:0000313" key="6">
    <source>
        <dbReference type="EMBL" id="MDY0395587.1"/>
    </source>
</evidence>
<dbReference type="Pfam" id="PF00580">
    <property type="entry name" value="UvrD-helicase"/>
    <property type="match status" value="1"/>
</dbReference>
<protein>
    <submittedName>
        <fullName evidence="6">UvrD-helicase domain-containing protein</fullName>
    </submittedName>
</protein>
<keyword evidence="7" id="KW-1185">Reference proteome</keyword>
<sequence length="58" mass="6566">MATKIVDNIFLVNAPAGSGKTTKIKSMIVNHKIKYPIDNILCITYTKRAAEELKKRFK</sequence>
<organism evidence="6 7">
    <name type="scientific">Tigheibacillus halophilus</name>
    <dbReference type="NCBI Taxonomy" id="361280"/>
    <lineage>
        <taxon>Bacteria</taxon>
        <taxon>Bacillati</taxon>
        <taxon>Bacillota</taxon>
        <taxon>Bacilli</taxon>
        <taxon>Bacillales</taxon>
        <taxon>Bacillaceae</taxon>
        <taxon>Tigheibacillus</taxon>
    </lineage>
</organism>
<keyword evidence="2" id="KW-0378">Hydrolase</keyword>
<keyword evidence="1" id="KW-0547">Nucleotide-binding</keyword>
<keyword evidence="3" id="KW-0347">Helicase</keyword>
<comment type="caution">
    <text evidence="6">The sequence shown here is derived from an EMBL/GenBank/DDBJ whole genome shotgun (WGS) entry which is preliminary data.</text>
</comment>
<dbReference type="Gene3D" id="3.40.50.300">
    <property type="entry name" value="P-loop containing nucleotide triphosphate hydrolases"/>
    <property type="match status" value="1"/>
</dbReference>